<dbReference type="RefSeq" id="WP_246914555.1">
    <property type="nucleotide sequence ID" value="NZ_JALJRB010000037.1"/>
</dbReference>
<name>A0AA41UL31_9BACT</name>
<gene>
    <name evidence="1" type="ORF">MRX98_20405</name>
</gene>
<sequence>MDHEGLQILERIDEVSRMCDREHPIYEHISNYSIALYVLGFFDCPDLMSFDDIEAAEAGTYLKAHFEEVPPEAIPDDYRIDASDEQYLAVFGDPAFPEHLAVLVDGRSAQPYFSKLKFFGSGFDSLAELKQEFLGKDGVGLEDFAFFRRKRVAGSRMPTLGRIYTIRKDGDYTVFEEQMQKQHKEVKTCR</sequence>
<organism evidence="1 2">
    <name type="scientific">Desulfatitalea alkaliphila</name>
    <dbReference type="NCBI Taxonomy" id="2929485"/>
    <lineage>
        <taxon>Bacteria</taxon>
        <taxon>Pseudomonadati</taxon>
        <taxon>Thermodesulfobacteriota</taxon>
        <taxon>Desulfobacteria</taxon>
        <taxon>Desulfobacterales</taxon>
        <taxon>Desulfosarcinaceae</taxon>
        <taxon>Desulfatitalea</taxon>
    </lineage>
</organism>
<dbReference type="AlphaFoldDB" id="A0AA41UL31"/>
<evidence type="ECO:0000313" key="2">
    <source>
        <dbReference type="Proteomes" id="UP001165427"/>
    </source>
</evidence>
<proteinExistence type="predicted"/>
<reference evidence="1" key="1">
    <citation type="submission" date="2022-04" db="EMBL/GenBank/DDBJ databases">
        <title>Desulfatitalea alkaliphila sp. nov., a novel anaerobic sulfate-reducing bacterium isolated from terrestrial mud volcano, Taman Peninsula, Russia.</title>
        <authorList>
            <person name="Khomyakova M.A."/>
            <person name="Merkel A.Y."/>
            <person name="Slobodkin A.I."/>
        </authorList>
    </citation>
    <scope>NUCLEOTIDE SEQUENCE</scope>
    <source>
        <strain evidence="1">M08but</strain>
    </source>
</reference>
<evidence type="ECO:0000313" key="1">
    <source>
        <dbReference type="EMBL" id="MCJ8502949.1"/>
    </source>
</evidence>
<accession>A0AA41UL31</accession>
<comment type="caution">
    <text evidence="1">The sequence shown here is derived from an EMBL/GenBank/DDBJ whole genome shotgun (WGS) entry which is preliminary data.</text>
</comment>
<dbReference type="EMBL" id="JALJRB010000037">
    <property type="protein sequence ID" value="MCJ8502949.1"/>
    <property type="molecule type" value="Genomic_DNA"/>
</dbReference>
<protein>
    <submittedName>
        <fullName evidence="1">Uncharacterized protein</fullName>
    </submittedName>
</protein>
<dbReference type="Proteomes" id="UP001165427">
    <property type="component" value="Unassembled WGS sequence"/>
</dbReference>
<keyword evidence="2" id="KW-1185">Reference proteome</keyword>